<dbReference type="RefSeq" id="WP_174492451.1">
    <property type="nucleotide sequence ID" value="NZ_CP048659.1"/>
</dbReference>
<evidence type="ECO:0000256" key="1">
    <source>
        <dbReference type="SAM" id="Phobius"/>
    </source>
</evidence>
<feature type="transmembrane region" description="Helical" evidence="1">
    <location>
        <begin position="56"/>
        <end position="76"/>
    </location>
</feature>
<evidence type="ECO:0000313" key="2">
    <source>
        <dbReference type="EMBL" id="QOW46492.1"/>
    </source>
</evidence>
<gene>
    <name evidence="2" type="ORF">G0028_11635</name>
</gene>
<keyword evidence="3" id="KW-1185">Reference proteome</keyword>
<dbReference type="PANTHER" id="PTHR34351">
    <property type="entry name" value="SLR1927 PROTEIN-RELATED"/>
    <property type="match status" value="1"/>
</dbReference>
<dbReference type="Pfam" id="PF13584">
    <property type="entry name" value="BatD"/>
    <property type="match status" value="1"/>
</dbReference>
<accession>A0A7S7AHU4</accession>
<keyword evidence="1" id="KW-0472">Membrane</keyword>
<dbReference type="AlphaFoldDB" id="A0A7S7AHU4"/>
<name>A0A7S7AHU4_9GAMM</name>
<protein>
    <submittedName>
        <fullName evidence="2">DUF58 domain-containing protein</fullName>
    </submittedName>
</protein>
<dbReference type="EMBL" id="CP048659">
    <property type="protein sequence ID" value="QOW46492.1"/>
    <property type="molecule type" value="Genomic_DNA"/>
</dbReference>
<proteinExistence type="predicted"/>
<sequence length="312" mass="36376">MLKERFVRWLHLRFRYTGIRTLKQNEVLVFIYQQGFLYLVLIFITFIAGINYANNLILAFCFLISAILCISFYLSFKQLHGVTLQVVVDEVGKVNEVFKVKIILQQAQASAKYLNFKISDPEYKASNKDAQIHSFLFQDKQQSFEIHLIPDQRGQLKIPPIQIYSTYPLGLVRAWTYIYLTENYWVAPEAQAFSQNLQHFSHTGDPDLDEFKELRNFKLGDSLQSVSWKQAARGQGLFVKQFEDLVDQHVMQIEYHQMPSADHEKKLSFMMELVDQCEHSQTPYCVILPHAQIEQGVGERHYIQVKTLLAQA</sequence>
<dbReference type="Proteomes" id="UP000593966">
    <property type="component" value="Chromosome"/>
</dbReference>
<keyword evidence="1" id="KW-0812">Transmembrane</keyword>
<dbReference type="InterPro" id="IPR025738">
    <property type="entry name" value="BatD"/>
</dbReference>
<evidence type="ECO:0000313" key="3">
    <source>
        <dbReference type="Proteomes" id="UP000593966"/>
    </source>
</evidence>
<organism evidence="2 3">
    <name type="scientific">Acinetobacter piscicola</name>
    <dbReference type="NCBI Taxonomy" id="2006115"/>
    <lineage>
        <taxon>Bacteria</taxon>
        <taxon>Pseudomonadati</taxon>
        <taxon>Pseudomonadota</taxon>
        <taxon>Gammaproteobacteria</taxon>
        <taxon>Moraxellales</taxon>
        <taxon>Moraxellaceae</taxon>
        <taxon>Acinetobacter</taxon>
    </lineage>
</organism>
<keyword evidence="1" id="KW-1133">Transmembrane helix</keyword>
<dbReference type="PANTHER" id="PTHR34351:SF1">
    <property type="entry name" value="SLR1927 PROTEIN"/>
    <property type="match status" value="1"/>
</dbReference>
<feature type="transmembrane region" description="Helical" evidence="1">
    <location>
        <begin position="27"/>
        <end position="50"/>
    </location>
</feature>
<reference evidence="2 3" key="1">
    <citation type="submission" date="2020-02" db="EMBL/GenBank/DDBJ databases">
        <title>Tigecycline-resistant Acinetobacter species from pigs and migratory birds.</title>
        <authorList>
            <person name="Chen C."/>
            <person name="Sun J."/>
            <person name="Liao X.-P."/>
            <person name="Liu Y.-H."/>
        </authorList>
    </citation>
    <scope>NUCLEOTIDE SEQUENCE [LARGE SCALE GENOMIC DNA]</scope>
    <source>
        <strain evidence="2 3">YH12207_T</strain>
    </source>
</reference>